<dbReference type="Proteomes" id="UP000799302">
    <property type="component" value="Unassembled WGS sequence"/>
</dbReference>
<dbReference type="AlphaFoldDB" id="A0A6A6U4A2"/>
<feature type="transmembrane region" description="Helical" evidence="1">
    <location>
        <begin position="59"/>
        <end position="81"/>
    </location>
</feature>
<evidence type="ECO:0000313" key="3">
    <source>
        <dbReference type="Proteomes" id="UP000799302"/>
    </source>
</evidence>
<feature type="transmembrane region" description="Helical" evidence="1">
    <location>
        <begin position="152"/>
        <end position="175"/>
    </location>
</feature>
<keyword evidence="1" id="KW-0472">Membrane</keyword>
<keyword evidence="3" id="KW-1185">Reference proteome</keyword>
<dbReference type="OrthoDB" id="3930290at2759"/>
<keyword evidence="1" id="KW-1133">Transmembrane helix</keyword>
<sequence length="183" mass="20326">MARSTVSRGTYVQRRQTFRWPQTQFNAFMILILVTAGVLIGIFGEFVQIQNQMGLGIPWLFPYGITVGSLTVLLIIILLVFSNNGTLTPPILMVFSFVLGVLYITGLVDTGIQLFGPASVSGNCNTYVSGNKITGSSVYTLAWLQQNNICSCWYAVFSFWIIGTIIYIWMFIFAMQVNSGAFD</sequence>
<feature type="transmembrane region" description="Helical" evidence="1">
    <location>
        <begin position="87"/>
        <end position="108"/>
    </location>
</feature>
<accession>A0A6A6U4A2</accession>
<evidence type="ECO:0008006" key="4">
    <source>
        <dbReference type="Google" id="ProtNLM"/>
    </source>
</evidence>
<name>A0A6A6U4A2_9PEZI</name>
<evidence type="ECO:0000256" key="1">
    <source>
        <dbReference type="SAM" id="Phobius"/>
    </source>
</evidence>
<protein>
    <recommendedName>
        <fullName evidence="4">MARVEL domain-containing protein</fullName>
    </recommendedName>
</protein>
<keyword evidence="1" id="KW-0812">Transmembrane</keyword>
<evidence type="ECO:0000313" key="2">
    <source>
        <dbReference type="EMBL" id="KAF2666730.1"/>
    </source>
</evidence>
<organism evidence="2 3">
    <name type="scientific">Microthyrium microscopicum</name>
    <dbReference type="NCBI Taxonomy" id="703497"/>
    <lineage>
        <taxon>Eukaryota</taxon>
        <taxon>Fungi</taxon>
        <taxon>Dikarya</taxon>
        <taxon>Ascomycota</taxon>
        <taxon>Pezizomycotina</taxon>
        <taxon>Dothideomycetes</taxon>
        <taxon>Dothideomycetes incertae sedis</taxon>
        <taxon>Microthyriales</taxon>
        <taxon>Microthyriaceae</taxon>
        <taxon>Microthyrium</taxon>
    </lineage>
</organism>
<feature type="transmembrane region" description="Helical" evidence="1">
    <location>
        <begin position="25"/>
        <end position="47"/>
    </location>
</feature>
<proteinExistence type="predicted"/>
<gene>
    <name evidence="2" type="ORF">BT63DRAFT_457686</name>
</gene>
<reference evidence="2" key="1">
    <citation type="journal article" date="2020" name="Stud. Mycol.">
        <title>101 Dothideomycetes genomes: a test case for predicting lifestyles and emergence of pathogens.</title>
        <authorList>
            <person name="Haridas S."/>
            <person name="Albert R."/>
            <person name="Binder M."/>
            <person name="Bloem J."/>
            <person name="Labutti K."/>
            <person name="Salamov A."/>
            <person name="Andreopoulos B."/>
            <person name="Baker S."/>
            <person name="Barry K."/>
            <person name="Bills G."/>
            <person name="Bluhm B."/>
            <person name="Cannon C."/>
            <person name="Castanera R."/>
            <person name="Culley D."/>
            <person name="Daum C."/>
            <person name="Ezra D."/>
            <person name="Gonzalez J."/>
            <person name="Henrissat B."/>
            <person name="Kuo A."/>
            <person name="Liang C."/>
            <person name="Lipzen A."/>
            <person name="Lutzoni F."/>
            <person name="Magnuson J."/>
            <person name="Mondo S."/>
            <person name="Nolan M."/>
            <person name="Ohm R."/>
            <person name="Pangilinan J."/>
            <person name="Park H.-J."/>
            <person name="Ramirez L."/>
            <person name="Alfaro M."/>
            <person name="Sun H."/>
            <person name="Tritt A."/>
            <person name="Yoshinaga Y."/>
            <person name="Zwiers L.-H."/>
            <person name="Turgeon B."/>
            <person name="Goodwin S."/>
            <person name="Spatafora J."/>
            <person name="Crous P."/>
            <person name="Grigoriev I."/>
        </authorList>
    </citation>
    <scope>NUCLEOTIDE SEQUENCE</scope>
    <source>
        <strain evidence="2">CBS 115976</strain>
    </source>
</reference>
<dbReference type="EMBL" id="MU004238">
    <property type="protein sequence ID" value="KAF2666730.1"/>
    <property type="molecule type" value="Genomic_DNA"/>
</dbReference>